<dbReference type="CDD" id="cd00158">
    <property type="entry name" value="RHOD"/>
    <property type="match status" value="1"/>
</dbReference>
<dbReference type="PANTHER" id="PTHR43031:SF1">
    <property type="entry name" value="PYRIDINE NUCLEOTIDE-DISULPHIDE OXIDOREDUCTASE"/>
    <property type="match status" value="1"/>
</dbReference>
<feature type="domain" description="Rhodanese" evidence="1">
    <location>
        <begin position="21"/>
        <end position="105"/>
    </location>
</feature>
<gene>
    <name evidence="2" type="ORF">SAMN05878281_3320</name>
</gene>
<dbReference type="InterPro" id="IPR050229">
    <property type="entry name" value="GlpE_sulfurtransferase"/>
</dbReference>
<keyword evidence="3" id="KW-1185">Reference proteome</keyword>
<evidence type="ECO:0000313" key="2">
    <source>
        <dbReference type="EMBL" id="SHN05675.1"/>
    </source>
</evidence>
<dbReference type="SUPFAM" id="SSF52821">
    <property type="entry name" value="Rhodanese/Cell cycle control phosphatase"/>
    <property type="match status" value="1"/>
</dbReference>
<name>A0A1M7NNU1_9FLAO</name>
<evidence type="ECO:0000259" key="1">
    <source>
        <dbReference type="PROSITE" id="PS50206"/>
    </source>
</evidence>
<dbReference type="Pfam" id="PF00581">
    <property type="entry name" value="Rhodanese"/>
    <property type="match status" value="1"/>
</dbReference>
<dbReference type="Gene3D" id="3.40.250.10">
    <property type="entry name" value="Rhodanese-like domain"/>
    <property type="match status" value="1"/>
</dbReference>
<organism evidence="2 3">
    <name type="scientific">Salegentibacter salegens</name>
    <dbReference type="NCBI Taxonomy" id="143223"/>
    <lineage>
        <taxon>Bacteria</taxon>
        <taxon>Pseudomonadati</taxon>
        <taxon>Bacteroidota</taxon>
        <taxon>Flavobacteriia</taxon>
        <taxon>Flavobacteriales</taxon>
        <taxon>Flavobacteriaceae</taxon>
        <taxon>Salegentibacter</taxon>
    </lineage>
</organism>
<dbReference type="AlphaFoldDB" id="A0A1M7NNU1"/>
<dbReference type="GO" id="GO:0016740">
    <property type="term" value="F:transferase activity"/>
    <property type="evidence" value="ECO:0007669"/>
    <property type="project" value="UniProtKB-KW"/>
</dbReference>
<dbReference type="OrthoDB" id="9800872at2"/>
<reference evidence="3" key="1">
    <citation type="submission" date="2016-11" db="EMBL/GenBank/DDBJ databases">
        <authorList>
            <person name="Varghese N."/>
            <person name="Submissions S."/>
        </authorList>
    </citation>
    <scope>NUCLEOTIDE SEQUENCE [LARGE SCALE GENOMIC DNA]</scope>
    <source>
        <strain evidence="3">ACAM 48</strain>
    </source>
</reference>
<dbReference type="InterPro" id="IPR036873">
    <property type="entry name" value="Rhodanese-like_dom_sf"/>
</dbReference>
<dbReference type="InterPro" id="IPR001763">
    <property type="entry name" value="Rhodanese-like_dom"/>
</dbReference>
<keyword evidence="2" id="KW-0808">Transferase</keyword>
<dbReference type="STRING" id="143223.SAMN05878281_3320"/>
<dbReference type="EMBL" id="LT670848">
    <property type="protein sequence ID" value="SHN05675.1"/>
    <property type="molecule type" value="Genomic_DNA"/>
</dbReference>
<dbReference type="PANTHER" id="PTHR43031">
    <property type="entry name" value="FAD-DEPENDENT OXIDOREDUCTASE"/>
    <property type="match status" value="1"/>
</dbReference>
<sequence>MISKLKELLGIKPTPNYKELLQEGGIIVDVRSKAEFSDGHIKGSKNIPLQTLSANLNKLKDKNKPIITCCASGMRSASAKSVLKSNGFSNVHNGGSWAALNSKISS</sequence>
<evidence type="ECO:0000313" key="3">
    <source>
        <dbReference type="Proteomes" id="UP000190235"/>
    </source>
</evidence>
<dbReference type="Proteomes" id="UP000190235">
    <property type="component" value="Chromosome I"/>
</dbReference>
<dbReference type="SMART" id="SM00450">
    <property type="entry name" value="RHOD"/>
    <property type="match status" value="1"/>
</dbReference>
<proteinExistence type="predicted"/>
<dbReference type="RefSeq" id="WP_079736218.1">
    <property type="nucleotide sequence ID" value="NZ_LT670848.1"/>
</dbReference>
<accession>A0A1M7NNU1</accession>
<dbReference type="PROSITE" id="PS50206">
    <property type="entry name" value="RHODANESE_3"/>
    <property type="match status" value="1"/>
</dbReference>
<protein>
    <submittedName>
        <fullName evidence="2">Rhodanese-related sulfurtransferase</fullName>
    </submittedName>
</protein>